<dbReference type="Pfam" id="PF13450">
    <property type="entry name" value="NAD_binding_8"/>
    <property type="match status" value="1"/>
</dbReference>
<feature type="region of interest" description="Disordered" evidence="1">
    <location>
        <begin position="34"/>
        <end position="158"/>
    </location>
</feature>
<gene>
    <name evidence="2" type="ORF">OHU17_02130</name>
</gene>
<proteinExistence type="predicted"/>
<evidence type="ECO:0000256" key="1">
    <source>
        <dbReference type="SAM" id="MobiDB-lite"/>
    </source>
</evidence>
<dbReference type="EMBL" id="CP108057">
    <property type="protein sequence ID" value="WUO44694.1"/>
    <property type="molecule type" value="Genomic_DNA"/>
</dbReference>
<keyword evidence="3" id="KW-1185">Reference proteome</keyword>
<reference evidence="2" key="1">
    <citation type="submission" date="2022-10" db="EMBL/GenBank/DDBJ databases">
        <title>The complete genomes of actinobacterial strains from the NBC collection.</title>
        <authorList>
            <person name="Joergensen T.S."/>
            <person name="Alvarez Arevalo M."/>
            <person name="Sterndorff E.B."/>
            <person name="Faurdal D."/>
            <person name="Vuksanovic O."/>
            <person name="Mourched A.-S."/>
            <person name="Charusanti P."/>
            <person name="Shaw S."/>
            <person name="Blin K."/>
            <person name="Weber T."/>
        </authorList>
    </citation>
    <scope>NUCLEOTIDE SEQUENCE</scope>
    <source>
        <strain evidence="2">NBC_00283</strain>
    </source>
</reference>
<name>A0ABZ1RE06_9ACTN</name>
<dbReference type="Gene3D" id="3.40.50.720">
    <property type="entry name" value="NAD(P)-binding Rossmann-like Domain"/>
    <property type="match status" value="1"/>
</dbReference>
<organism evidence="2 3">
    <name type="scientific">Streptomyces goshikiensis</name>
    <dbReference type="NCBI Taxonomy" id="1942"/>
    <lineage>
        <taxon>Bacteria</taxon>
        <taxon>Bacillati</taxon>
        <taxon>Actinomycetota</taxon>
        <taxon>Actinomycetes</taxon>
        <taxon>Kitasatosporales</taxon>
        <taxon>Streptomycetaceae</taxon>
        <taxon>Streptomyces</taxon>
    </lineage>
</organism>
<evidence type="ECO:0000313" key="2">
    <source>
        <dbReference type="EMBL" id="WUO44694.1"/>
    </source>
</evidence>
<feature type="compositionally biased region" description="Basic and acidic residues" evidence="1">
    <location>
        <begin position="139"/>
        <end position="158"/>
    </location>
</feature>
<sequence length="158" mass="16612">MSGLSVEAVVGTGVAGLPAASVLSRGQDVVLYEAEDRLGRHAHPRQPPPPPARGGVGVPAGARRTYGLPGVGSHPRTPTGAPRSHGAAHHRLPYRTARPTAVRVSHDPDRPRRPAVAEPHPVTPHANGRGDEGTVPARTVHEQPVRPRPVPETREGLL</sequence>
<protein>
    <submittedName>
        <fullName evidence="2">NAD(P)-binding protein</fullName>
    </submittedName>
</protein>
<dbReference type="SUPFAM" id="SSF51905">
    <property type="entry name" value="FAD/NAD(P)-binding domain"/>
    <property type="match status" value="1"/>
</dbReference>
<dbReference type="InterPro" id="IPR036188">
    <property type="entry name" value="FAD/NAD-bd_sf"/>
</dbReference>
<dbReference type="Proteomes" id="UP001432075">
    <property type="component" value="Chromosome"/>
</dbReference>
<dbReference type="RefSeq" id="WP_328775063.1">
    <property type="nucleotide sequence ID" value="NZ_CP108057.1"/>
</dbReference>
<evidence type="ECO:0000313" key="3">
    <source>
        <dbReference type="Proteomes" id="UP001432075"/>
    </source>
</evidence>
<accession>A0ABZ1RE06</accession>